<proteinExistence type="inferred from homology"/>
<dbReference type="GO" id="GO:0016887">
    <property type="term" value="F:ATP hydrolysis activity"/>
    <property type="evidence" value="ECO:0007669"/>
    <property type="project" value="RHEA"/>
</dbReference>
<evidence type="ECO:0000313" key="4">
    <source>
        <dbReference type="Proteomes" id="UP000053815"/>
    </source>
</evidence>
<dbReference type="EC" id="5.6.2.3" evidence="1"/>
<comment type="similarity">
    <text evidence="1">Belongs to the helicase family.</text>
</comment>
<gene>
    <name evidence="3" type="ORF">MAM1_0435c10498</name>
</gene>
<dbReference type="EMBL" id="DF836724">
    <property type="protein sequence ID" value="GAN10948.1"/>
    <property type="molecule type" value="Genomic_DNA"/>
</dbReference>
<dbReference type="Proteomes" id="UP000053815">
    <property type="component" value="Unassembled WGS sequence"/>
</dbReference>
<keyword evidence="1" id="KW-0378">Hydrolase</keyword>
<dbReference type="GO" id="GO:0006281">
    <property type="term" value="P:DNA repair"/>
    <property type="evidence" value="ECO:0007669"/>
    <property type="project" value="UniProtKB-KW"/>
</dbReference>
<evidence type="ECO:0000313" key="3">
    <source>
        <dbReference type="EMBL" id="GAN10948.1"/>
    </source>
</evidence>
<keyword evidence="4" id="KW-1185">Reference proteome</keyword>
<dbReference type="GO" id="GO:0005524">
    <property type="term" value="F:ATP binding"/>
    <property type="evidence" value="ECO:0007669"/>
    <property type="project" value="UniProtKB-KW"/>
</dbReference>
<organism evidence="3">
    <name type="scientific">Mucor ambiguus</name>
    <dbReference type="NCBI Taxonomy" id="91626"/>
    <lineage>
        <taxon>Eukaryota</taxon>
        <taxon>Fungi</taxon>
        <taxon>Fungi incertae sedis</taxon>
        <taxon>Mucoromycota</taxon>
        <taxon>Mucoromycotina</taxon>
        <taxon>Mucoromycetes</taxon>
        <taxon>Mucorales</taxon>
        <taxon>Mucorineae</taxon>
        <taxon>Mucoraceae</taxon>
        <taxon>Mucor</taxon>
    </lineage>
</organism>
<comment type="catalytic activity">
    <reaction evidence="1">
        <text>ATP + H2O = ADP + phosphate + H(+)</text>
        <dbReference type="Rhea" id="RHEA:13065"/>
        <dbReference type="ChEBI" id="CHEBI:15377"/>
        <dbReference type="ChEBI" id="CHEBI:15378"/>
        <dbReference type="ChEBI" id="CHEBI:30616"/>
        <dbReference type="ChEBI" id="CHEBI:43474"/>
        <dbReference type="ChEBI" id="CHEBI:456216"/>
        <dbReference type="EC" id="5.6.2.3"/>
    </reaction>
</comment>
<keyword evidence="1" id="KW-0547">Nucleotide-binding</keyword>
<keyword evidence="1" id="KW-0067">ATP-binding</keyword>
<dbReference type="GO" id="GO:0043139">
    <property type="term" value="F:5'-3' DNA helicase activity"/>
    <property type="evidence" value="ECO:0007669"/>
    <property type="project" value="UniProtKB-EC"/>
</dbReference>
<dbReference type="GO" id="GO:0000723">
    <property type="term" value="P:telomere maintenance"/>
    <property type="evidence" value="ECO:0007669"/>
    <property type="project" value="InterPro"/>
</dbReference>
<name>A0A0C9N8G5_9FUNG</name>
<feature type="domain" description="DNA helicase Pif1-like DEAD-box helicase" evidence="2">
    <location>
        <begin position="172"/>
        <end position="225"/>
    </location>
</feature>
<sequence>MYSVQFPLTSSFGITARFNCRRISLEIQRFQAVPQHLTDAQLEPCYQKALIDISRRLMAYGKSVRNYSELPQIDQSVFNQEEEERQSLFDQDVARYNPDTMANQVRIYEEKMNADQHIYNAILDSVFNPGPDSRTCFFVDGPGATGKTYLYHALLSKVGADSGIALASASSAPITHKHAFEAVDRSLRDLMSLIHPSYAGKPFGGKVVVLGGGFRHVLPVYKKGSLRLAQNMRLANNYGPSSSQFCHSDFAQYLLRVGQGSDQHQSGDALVTDPHLYCYYIKDYSEIVEIAFGSISMVASPTSFIDTTILASTNAAVDKTNDLFLAVFLKPPVV</sequence>
<keyword evidence="1" id="KW-0233">DNA recombination</keyword>
<keyword evidence="1" id="KW-0227">DNA damage</keyword>
<reference evidence="3" key="1">
    <citation type="submission" date="2014-09" db="EMBL/GenBank/DDBJ databases">
        <title>Draft genome sequence of an oleaginous Mucoromycotina fungus Mucor ambiguus NBRC6742.</title>
        <authorList>
            <person name="Takeda I."/>
            <person name="Yamane N."/>
            <person name="Morita T."/>
            <person name="Tamano K."/>
            <person name="Machida M."/>
            <person name="Baker S."/>
            <person name="Koike H."/>
        </authorList>
    </citation>
    <scope>NUCLEOTIDE SEQUENCE</scope>
    <source>
        <strain evidence="3">NBRC 6742</strain>
    </source>
</reference>
<dbReference type="AlphaFoldDB" id="A0A0C9N8G5"/>
<keyword evidence="1 3" id="KW-0347">Helicase</keyword>
<protein>
    <recommendedName>
        <fullName evidence="1">ATP-dependent DNA helicase</fullName>
        <ecNumber evidence="1">5.6.2.3</ecNumber>
    </recommendedName>
</protein>
<feature type="domain" description="DNA helicase Pif1-like DEAD-box helicase" evidence="2">
    <location>
        <begin position="113"/>
        <end position="171"/>
    </location>
</feature>
<dbReference type="GO" id="GO:0006310">
    <property type="term" value="P:DNA recombination"/>
    <property type="evidence" value="ECO:0007669"/>
    <property type="project" value="UniProtKB-KW"/>
</dbReference>
<keyword evidence="1" id="KW-0234">DNA repair</keyword>
<dbReference type="PANTHER" id="PTHR10492:SF57">
    <property type="entry name" value="ATP-DEPENDENT DNA HELICASE"/>
    <property type="match status" value="1"/>
</dbReference>
<dbReference type="PANTHER" id="PTHR10492">
    <property type="match status" value="1"/>
</dbReference>
<accession>A0A0C9N8G5</accession>
<evidence type="ECO:0000259" key="2">
    <source>
        <dbReference type="Pfam" id="PF05970"/>
    </source>
</evidence>
<comment type="cofactor">
    <cofactor evidence="1">
        <name>Mg(2+)</name>
        <dbReference type="ChEBI" id="CHEBI:18420"/>
    </cofactor>
</comment>
<dbReference type="Pfam" id="PF05970">
    <property type="entry name" value="PIF1"/>
    <property type="match status" value="2"/>
</dbReference>
<dbReference type="InterPro" id="IPR010285">
    <property type="entry name" value="DNA_helicase_pif1-like_DEAD"/>
</dbReference>
<evidence type="ECO:0000256" key="1">
    <source>
        <dbReference type="RuleBase" id="RU363044"/>
    </source>
</evidence>
<dbReference type="OrthoDB" id="2290195at2759"/>
<dbReference type="STRING" id="91626.A0A0C9N8G5"/>